<dbReference type="EMBL" id="JACJLV010000029">
    <property type="protein sequence ID" value="MBM6827257.1"/>
    <property type="molecule type" value="Genomic_DNA"/>
</dbReference>
<dbReference type="GO" id="GO:0000287">
    <property type="term" value="F:magnesium ion binding"/>
    <property type="evidence" value="ECO:0007669"/>
    <property type="project" value="TreeGrafter"/>
</dbReference>
<sequence length="306" mass="35393">MLILALGEVLEKIEEEQVLEEERPAVIITDFKHAGEAMGLAGMLYEGELNLSPKDIGFCKLEAQQECLAGSLCIPKLLDVLGSRYRMLFFINQKHIVIVDDDDFARRLIVRIRRSKINQGDTREHFLYNFIGQFMSRDLELLGRYERRIMHMEENVADGKTEGFQNEIGPIRRELLTLRGYYDELMDMGKDLEENENGFFARKQLKYFGTIADRADRLMGRTAYLLEYAQQVRDAYQTQADAVQNKNMQFLTVVSTIFFPLTLITGWYGMNFQNMPELRQGYPGVILLSLVVVAGCILFFKKKHML</sequence>
<dbReference type="AlphaFoldDB" id="A0A938XJ77"/>
<reference evidence="12" key="1">
    <citation type="submission" date="2020-08" db="EMBL/GenBank/DDBJ databases">
        <authorList>
            <person name="Cejkova D."/>
            <person name="Kubasova T."/>
            <person name="Jahodarova E."/>
            <person name="Rychlik I."/>
        </authorList>
    </citation>
    <scope>NUCLEOTIDE SEQUENCE</scope>
    <source>
        <strain evidence="12">An420c</strain>
    </source>
</reference>
<dbReference type="SUPFAM" id="SSF144083">
    <property type="entry name" value="Magnesium transport protein CorA, transmembrane region"/>
    <property type="match status" value="1"/>
</dbReference>
<evidence type="ECO:0000256" key="7">
    <source>
        <dbReference type="ARBA" id="ARBA00022989"/>
    </source>
</evidence>
<evidence type="ECO:0000313" key="12">
    <source>
        <dbReference type="EMBL" id="MBM6827257.1"/>
    </source>
</evidence>
<keyword evidence="4" id="KW-1003">Cell membrane</keyword>
<comment type="caution">
    <text evidence="12">The sequence shown here is derived from an EMBL/GenBank/DDBJ whole genome shotgun (WGS) entry which is preliminary data.</text>
</comment>
<keyword evidence="3" id="KW-0813">Transport</keyword>
<dbReference type="FunFam" id="1.20.58.340:FF:000004">
    <property type="entry name" value="Magnesium transport protein CorA"/>
    <property type="match status" value="1"/>
</dbReference>
<dbReference type="Pfam" id="PF01544">
    <property type="entry name" value="CorA"/>
    <property type="match status" value="1"/>
</dbReference>
<comment type="similarity">
    <text evidence="2">Belongs to the CorA metal ion transporter (MIT) (TC 1.A.35) family.</text>
</comment>
<dbReference type="GO" id="GO:0050897">
    <property type="term" value="F:cobalt ion binding"/>
    <property type="evidence" value="ECO:0007669"/>
    <property type="project" value="TreeGrafter"/>
</dbReference>
<dbReference type="RefSeq" id="WP_204909282.1">
    <property type="nucleotide sequence ID" value="NZ_JACJLV010000029.1"/>
</dbReference>
<evidence type="ECO:0000256" key="4">
    <source>
        <dbReference type="ARBA" id="ARBA00022475"/>
    </source>
</evidence>
<keyword evidence="8" id="KW-0406">Ion transport</keyword>
<comment type="function">
    <text evidence="11">Mediates influx of magnesium ions. Alternates between open and closed states. Activated by low cytoplasmic Mg(2+) levels. Inactive when cytoplasmic Mg(2+) levels are high.</text>
</comment>
<evidence type="ECO:0000256" key="3">
    <source>
        <dbReference type="ARBA" id="ARBA00022448"/>
    </source>
</evidence>
<keyword evidence="6" id="KW-0460">Magnesium</keyword>
<dbReference type="PANTHER" id="PTHR46494:SF1">
    <property type="entry name" value="CORA FAMILY METAL ION TRANSPORTER (EUROFUNG)"/>
    <property type="match status" value="1"/>
</dbReference>
<evidence type="ECO:0000256" key="5">
    <source>
        <dbReference type="ARBA" id="ARBA00022692"/>
    </source>
</evidence>
<evidence type="ECO:0000256" key="1">
    <source>
        <dbReference type="ARBA" id="ARBA00004651"/>
    </source>
</evidence>
<reference evidence="12" key="2">
    <citation type="journal article" date="2021" name="Sci. Rep.">
        <title>The distribution of antibiotic resistance genes in chicken gut microbiota commensals.</title>
        <authorList>
            <person name="Juricova H."/>
            <person name="Matiasovicova J."/>
            <person name="Kubasova T."/>
            <person name="Cejkova D."/>
            <person name="Rychlik I."/>
        </authorList>
    </citation>
    <scope>NUCLEOTIDE SEQUENCE</scope>
    <source>
        <strain evidence="12">An420c</strain>
    </source>
</reference>
<gene>
    <name evidence="12" type="ORF">H6A13_09155</name>
</gene>
<accession>A0A938XJ77</accession>
<dbReference type="InterPro" id="IPR045861">
    <property type="entry name" value="CorA_cytoplasmic_dom"/>
</dbReference>
<dbReference type="InterPro" id="IPR002523">
    <property type="entry name" value="MgTranspt_CorA/ZnTranspt_ZntB"/>
</dbReference>
<evidence type="ECO:0000256" key="10">
    <source>
        <dbReference type="ARBA" id="ARBA00034269"/>
    </source>
</evidence>
<keyword evidence="13" id="KW-1185">Reference proteome</keyword>
<comment type="subcellular location">
    <subcellularLocation>
        <location evidence="1">Cell membrane</location>
        <topology evidence="1">Multi-pass membrane protein</topology>
    </subcellularLocation>
</comment>
<dbReference type="Proteomes" id="UP000713880">
    <property type="component" value="Unassembled WGS sequence"/>
</dbReference>
<dbReference type="PANTHER" id="PTHR46494">
    <property type="entry name" value="CORA FAMILY METAL ION TRANSPORTER (EUROFUNG)"/>
    <property type="match status" value="1"/>
</dbReference>
<evidence type="ECO:0000256" key="11">
    <source>
        <dbReference type="ARBA" id="ARBA00045497"/>
    </source>
</evidence>
<dbReference type="CDD" id="cd12826">
    <property type="entry name" value="EcCorA_ZntB-like_u1"/>
    <property type="match status" value="1"/>
</dbReference>
<dbReference type="GO" id="GO:0015087">
    <property type="term" value="F:cobalt ion transmembrane transporter activity"/>
    <property type="evidence" value="ECO:0007669"/>
    <property type="project" value="TreeGrafter"/>
</dbReference>
<evidence type="ECO:0000256" key="9">
    <source>
        <dbReference type="ARBA" id="ARBA00023136"/>
    </source>
</evidence>
<comment type="catalytic activity">
    <reaction evidence="10">
        <text>Mg(2+)(in) = Mg(2+)(out)</text>
        <dbReference type="Rhea" id="RHEA:29827"/>
        <dbReference type="ChEBI" id="CHEBI:18420"/>
    </reaction>
</comment>
<dbReference type="InterPro" id="IPR045863">
    <property type="entry name" value="CorA_TM1_TM2"/>
</dbReference>
<name>A0A938XJ77_9CLOT</name>
<evidence type="ECO:0000256" key="8">
    <source>
        <dbReference type="ARBA" id="ARBA00023065"/>
    </source>
</evidence>
<keyword evidence="9" id="KW-0472">Membrane</keyword>
<keyword evidence="5" id="KW-0812">Transmembrane</keyword>
<organism evidence="12 13">
    <name type="scientific">Mordavella massiliensis</name>
    <dbReference type="NCBI Taxonomy" id="1871024"/>
    <lineage>
        <taxon>Bacteria</taxon>
        <taxon>Bacillati</taxon>
        <taxon>Bacillota</taxon>
        <taxon>Clostridia</taxon>
        <taxon>Eubacteriales</taxon>
        <taxon>Clostridiaceae</taxon>
        <taxon>Mordavella</taxon>
    </lineage>
</organism>
<dbReference type="GO" id="GO:0005886">
    <property type="term" value="C:plasma membrane"/>
    <property type="evidence" value="ECO:0007669"/>
    <property type="project" value="UniProtKB-SubCell"/>
</dbReference>
<evidence type="ECO:0000313" key="13">
    <source>
        <dbReference type="Proteomes" id="UP000713880"/>
    </source>
</evidence>
<evidence type="ECO:0000256" key="2">
    <source>
        <dbReference type="ARBA" id="ARBA00009765"/>
    </source>
</evidence>
<evidence type="ECO:0000256" key="6">
    <source>
        <dbReference type="ARBA" id="ARBA00022842"/>
    </source>
</evidence>
<keyword evidence="7" id="KW-1133">Transmembrane helix</keyword>
<protein>
    <submittedName>
        <fullName evidence="12">Cobalt transporter</fullName>
    </submittedName>
</protein>
<dbReference type="Gene3D" id="1.20.58.340">
    <property type="entry name" value="Magnesium transport protein CorA, transmembrane region"/>
    <property type="match status" value="2"/>
</dbReference>
<dbReference type="SUPFAM" id="SSF143865">
    <property type="entry name" value="CorA soluble domain-like"/>
    <property type="match status" value="1"/>
</dbReference>
<dbReference type="GO" id="GO:0015095">
    <property type="term" value="F:magnesium ion transmembrane transporter activity"/>
    <property type="evidence" value="ECO:0007669"/>
    <property type="project" value="TreeGrafter"/>
</dbReference>
<proteinExistence type="inferred from homology"/>